<accession>A0A6I4U0R1</accession>
<keyword evidence="2" id="KW-1185">Reference proteome</keyword>
<proteinExistence type="predicted"/>
<evidence type="ECO:0008006" key="3">
    <source>
        <dbReference type="Google" id="ProtNLM"/>
    </source>
</evidence>
<dbReference type="RefSeq" id="WP_161392294.1">
    <property type="nucleotide sequence ID" value="NZ_JBHSCP010000003.1"/>
</dbReference>
<dbReference type="Proteomes" id="UP000469430">
    <property type="component" value="Unassembled WGS sequence"/>
</dbReference>
<protein>
    <recommendedName>
        <fullName evidence="3">NTP pyrophosphohydrolase MazG putative catalytic core domain-containing protein</fullName>
    </recommendedName>
</protein>
<dbReference type="SUPFAM" id="SSF101386">
    <property type="entry name" value="all-alpha NTP pyrophosphatases"/>
    <property type="match status" value="1"/>
</dbReference>
<dbReference type="EMBL" id="WTYJ01000004">
    <property type="protein sequence ID" value="MXP00558.1"/>
    <property type="molecule type" value="Genomic_DNA"/>
</dbReference>
<organism evidence="1 2">
    <name type="scientific">Croceibacterium xixiisoli</name>
    <dbReference type="NCBI Taxonomy" id="1476466"/>
    <lineage>
        <taxon>Bacteria</taxon>
        <taxon>Pseudomonadati</taxon>
        <taxon>Pseudomonadota</taxon>
        <taxon>Alphaproteobacteria</taxon>
        <taxon>Sphingomonadales</taxon>
        <taxon>Erythrobacteraceae</taxon>
        <taxon>Croceibacterium</taxon>
    </lineage>
</organism>
<name>A0A6I4U0R1_9SPHN</name>
<dbReference type="OrthoDB" id="2970277at2"/>
<gene>
    <name evidence="1" type="ORF">GRI97_16325</name>
</gene>
<reference evidence="1 2" key="1">
    <citation type="submission" date="2019-12" db="EMBL/GenBank/DDBJ databases">
        <title>Genomic-based taxomic classification of the family Erythrobacteraceae.</title>
        <authorList>
            <person name="Xu L."/>
        </authorList>
    </citation>
    <scope>NUCLEOTIDE SEQUENCE [LARGE SCALE GENOMIC DNA]</scope>
    <source>
        <strain evidence="1 2">S36</strain>
    </source>
</reference>
<evidence type="ECO:0000313" key="1">
    <source>
        <dbReference type="EMBL" id="MXP00558.1"/>
    </source>
</evidence>
<evidence type="ECO:0000313" key="2">
    <source>
        <dbReference type="Proteomes" id="UP000469430"/>
    </source>
</evidence>
<dbReference type="Gene3D" id="1.10.287.1080">
    <property type="entry name" value="MazG-like"/>
    <property type="match status" value="1"/>
</dbReference>
<dbReference type="AlphaFoldDB" id="A0A6I4U0R1"/>
<comment type="caution">
    <text evidence="1">The sequence shown here is derived from an EMBL/GenBank/DDBJ whole genome shotgun (WGS) entry which is preliminary data.</text>
</comment>
<sequence>MDLSTIVKRQIDADERRGFNVRFDSEGERHDQLTRDLVGLVGEVGEFANELKKVGLTLNTPGYAGPTLADAAPHLREELADAAIYLFRLSTILGGDIEADILAKMSINDTRYRELER</sequence>